<dbReference type="AlphaFoldDB" id="A0A7X2P5Y1"/>
<reference evidence="1 2" key="1">
    <citation type="submission" date="2019-08" db="EMBL/GenBank/DDBJ databases">
        <title>In-depth cultivation of the pig gut microbiome towards novel bacterial diversity and tailored functional studies.</title>
        <authorList>
            <person name="Wylensek D."/>
            <person name="Hitch T.C.A."/>
            <person name="Clavel T."/>
        </authorList>
    </citation>
    <scope>NUCLEOTIDE SEQUENCE [LARGE SCALE GENOMIC DNA]</scope>
    <source>
        <strain evidence="1 2">Oil+RF-744-WCA-WT-13</strain>
    </source>
</reference>
<organism evidence="1 2">
    <name type="scientific">Bilifractor porci</name>
    <dbReference type="NCBI Taxonomy" id="2606636"/>
    <lineage>
        <taxon>Bacteria</taxon>
        <taxon>Bacillati</taxon>
        <taxon>Bacillota</taxon>
        <taxon>Clostridia</taxon>
        <taxon>Lachnospirales</taxon>
        <taxon>Lachnospiraceae</taxon>
        <taxon>Bilifractor</taxon>
    </lineage>
</organism>
<keyword evidence="1" id="KW-0418">Kinase</keyword>
<dbReference type="GO" id="GO:0043752">
    <property type="term" value="F:adenosylcobinamide kinase activity"/>
    <property type="evidence" value="ECO:0007669"/>
    <property type="project" value="InterPro"/>
</dbReference>
<dbReference type="Gene3D" id="3.40.50.300">
    <property type="entry name" value="P-loop containing nucleotide triphosphate hydrolases"/>
    <property type="match status" value="1"/>
</dbReference>
<dbReference type="Pfam" id="PF02283">
    <property type="entry name" value="CobU"/>
    <property type="match status" value="1"/>
</dbReference>
<dbReference type="InterPro" id="IPR003203">
    <property type="entry name" value="CobU/CobP"/>
</dbReference>
<dbReference type="GO" id="GO:0000166">
    <property type="term" value="F:nucleotide binding"/>
    <property type="evidence" value="ECO:0007669"/>
    <property type="project" value="InterPro"/>
</dbReference>
<dbReference type="SUPFAM" id="SSF52540">
    <property type="entry name" value="P-loop containing nucleoside triphosphate hydrolases"/>
    <property type="match status" value="1"/>
</dbReference>
<comment type="caution">
    <text evidence="1">The sequence shown here is derived from an EMBL/GenBank/DDBJ whole genome shotgun (WGS) entry which is preliminary data.</text>
</comment>
<dbReference type="UniPathway" id="UPA00148">
    <property type="reaction ID" value="UER00236"/>
</dbReference>
<keyword evidence="1" id="KW-0808">Transferase</keyword>
<gene>
    <name evidence="1" type="ORF">FYJ60_00590</name>
</gene>
<evidence type="ECO:0000313" key="1">
    <source>
        <dbReference type="EMBL" id="MST80835.1"/>
    </source>
</evidence>
<accession>A0A7X2P5Y1</accession>
<proteinExistence type="predicted"/>
<sequence length="133" mass="14912">MILVIGGAYQGKKEWVRRQYRLEESDWTDGASCSEEELFRARAVNHFHLFVRRSVEAGRDLSDFAEILQEKNPSLIIVKNEIGCGVVPMDPAERKYREQDGRLSEKLAACAGTVVRVLCGIGQVIKDSDAADK</sequence>
<dbReference type="RefSeq" id="WP_154456651.1">
    <property type="nucleotide sequence ID" value="NZ_VUMV01000001.1"/>
</dbReference>
<dbReference type="InterPro" id="IPR027417">
    <property type="entry name" value="P-loop_NTPase"/>
</dbReference>
<keyword evidence="2" id="KW-1185">Reference proteome</keyword>
<dbReference type="GO" id="GO:0009236">
    <property type="term" value="P:cobalamin biosynthetic process"/>
    <property type="evidence" value="ECO:0007669"/>
    <property type="project" value="UniProtKB-UniPathway"/>
</dbReference>
<protein>
    <submittedName>
        <fullName evidence="1">Adenosylcobinamide kinase</fullName>
    </submittedName>
</protein>
<dbReference type="EMBL" id="VUMV01000001">
    <property type="protein sequence ID" value="MST80835.1"/>
    <property type="molecule type" value="Genomic_DNA"/>
</dbReference>
<dbReference type="Proteomes" id="UP000466864">
    <property type="component" value="Unassembled WGS sequence"/>
</dbReference>
<evidence type="ECO:0000313" key="2">
    <source>
        <dbReference type="Proteomes" id="UP000466864"/>
    </source>
</evidence>
<name>A0A7X2P5Y1_9FIRM</name>